<evidence type="ECO:0000313" key="2">
    <source>
        <dbReference type="Proteomes" id="UP000007820"/>
    </source>
</evidence>
<proteinExistence type="predicted"/>
<evidence type="ECO:0000313" key="1">
    <source>
        <dbReference type="EMBL" id="EGQ17685.1"/>
    </source>
</evidence>
<sequence>MSILLFCLKESRAVSHDTARAKRDIIKTHDIESIVVTLSA</sequence>
<dbReference type="Proteomes" id="UP000007820">
    <property type="component" value="Unassembled WGS sequence"/>
</dbReference>
<dbReference type="AlphaFoldDB" id="F9CZK2"/>
<name>F9CZK2_PREDD</name>
<gene>
    <name evidence="1" type="ORF">HMPREF9136_0029</name>
</gene>
<dbReference type="EMBL" id="AFPW01000001">
    <property type="protein sequence ID" value="EGQ17685.1"/>
    <property type="molecule type" value="Genomic_DNA"/>
</dbReference>
<protein>
    <submittedName>
        <fullName evidence="1">Uncharacterized protein</fullName>
    </submittedName>
</protein>
<comment type="caution">
    <text evidence="1">The sequence shown here is derived from an EMBL/GenBank/DDBJ whole genome shotgun (WGS) entry which is preliminary data.</text>
</comment>
<organism evidence="1 2">
    <name type="scientific">Prevotella dentalis (strain ATCC 49559 / DSM 3688 / JCM 13448 / NCTC 12043 / ES 2772)</name>
    <name type="common">Mitsuokella dentalis</name>
    <dbReference type="NCBI Taxonomy" id="908937"/>
    <lineage>
        <taxon>Bacteria</taxon>
        <taxon>Pseudomonadati</taxon>
        <taxon>Bacteroidota</taxon>
        <taxon>Bacteroidia</taxon>
        <taxon>Bacteroidales</taxon>
        <taxon>Prevotellaceae</taxon>
        <taxon>Prevotella</taxon>
    </lineage>
</organism>
<accession>F9CZK2</accession>
<reference evidence="1 2" key="1">
    <citation type="submission" date="2011-04" db="EMBL/GenBank/DDBJ databases">
        <authorList>
            <person name="Muzny D."/>
            <person name="Qin X."/>
            <person name="Deng J."/>
            <person name="Jiang H."/>
            <person name="Liu Y."/>
            <person name="Qu J."/>
            <person name="Song X.-Z."/>
            <person name="Zhang L."/>
            <person name="Thornton R."/>
            <person name="Coyle M."/>
            <person name="Francisco L."/>
            <person name="Jackson L."/>
            <person name="Javaid M."/>
            <person name="Korchina V."/>
            <person name="Kovar C."/>
            <person name="Mata R."/>
            <person name="Mathew T."/>
            <person name="Ngo R."/>
            <person name="Nguyen L."/>
            <person name="Nguyen N."/>
            <person name="Okwuonu G."/>
            <person name="Ongeri F."/>
            <person name="Pham C."/>
            <person name="Simmons D."/>
            <person name="Wilczek-Boney K."/>
            <person name="Hale W."/>
            <person name="Jakkamsetti A."/>
            <person name="Pham P."/>
            <person name="Ruth R."/>
            <person name="San Lucas F."/>
            <person name="Warren J."/>
            <person name="Zhang J."/>
            <person name="Zhao Z."/>
            <person name="Zhou C."/>
            <person name="Zhu D."/>
            <person name="Lee S."/>
            <person name="Bess C."/>
            <person name="Blankenburg K."/>
            <person name="Forbes L."/>
            <person name="Fu Q."/>
            <person name="Gubbala S."/>
            <person name="Hirani K."/>
            <person name="Jayaseelan J.C."/>
            <person name="Lara F."/>
            <person name="Munidasa M."/>
            <person name="Palculict T."/>
            <person name="Patil S."/>
            <person name="Pu L.-L."/>
            <person name="Saada N."/>
            <person name="Tang L."/>
            <person name="Weissenberger G."/>
            <person name="Zhu Y."/>
            <person name="Hemphill L."/>
            <person name="Shang Y."/>
            <person name="Youmans B."/>
            <person name="Ayvaz T."/>
            <person name="Ross M."/>
            <person name="Santibanez J."/>
            <person name="Aqrawi P."/>
            <person name="Gross S."/>
            <person name="Joshi V."/>
            <person name="Fowler G."/>
            <person name="Nazareth L."/>
            <person name="Reid J."/>
            <person name="Worley K."/>
            <person name="Petrosino J."/>
            <person name="Highlander S."/>
            <person name="Gibbs R."/>
        </authorList>
    </citation>
    <scope>NUCLEOTIDE SEQUENCE [LARGE SCALE GENOMIC DNA]</scope>
    <source>
        <strain evidence="1 2">DSM 3688</strain>
    </source>
</reference>